<dbReference type="InterPro" id="IPR039123">
    <property type="entry name" value="PPTC7"/>
</dbReference>
<feature type="chain" id="PRO_5043910941" description="Protein phosphatase" evidence="3">
    <location>
        <begin position="22"/>
        <end position="705"/>
    </location>
</feature>
<dbReference type="GO" id="GO:0046872">
    <property type="term" value="F:metal ion binding"/>
    <property type="evidence" value="ECO:0007669"/>
    <property type="project" value="UniProtKB-UniRule"/>
</dbReference>
<keyword evidence="1" id="KW-0460">Magnesium</keyword>
<feature type="compositionally biased region" description="Basic and acidic residues" evidence="2">
    <location>
        <begin position="357"/>
        <end position="368"/>
    </location>
</feature>
<dbReference type="PANTHER" id="PTHR12320:SF1">
    <property type="entry name" value="PROTEIN PHOSPHATASE PTC7 HOMOLOG"/>
    <property type="match status" value="1"/>
</dbReference>
<dbReference type="Gene3D" id="3.60.40.10">
    <property type="entry name" value="PPM-type phosphatase domain"/>
    <property type="match status" value="2"/>
</dbReference>
<gene>
    <name evidence="5" type="ORF">H6P81_011581</name>
</gene>
<dbReference type="InterPro" id="IPR001932">
    <property type="entry name" value="PPM-type_phosphatase-like_dom"/>
</dbReference>
<keyword evidence="6" id="KW-1185">Reference proteome</keyword>
<reference evidence="5 6" key="1">
    <citation type="submission" date="2021-07" db="EMBL/GenBank/DDBJ databases">
        <title>The Aristolochia fimbriata genome: insights into angiosperm evolution, floral development and chemical biosynthesis.</title>
        <authorList>
            <person name="Jiao Y."/>
        </authorList>
    </citation>
    <scope>NUCLEOTIDE SEQUENCE [LARGE SCALE GENOMIC DNA]</scope>
    <source>
        <strain evidence="5">IBCAS-2021</strain>
        <tissue evidence="5">Leaf</tissue>
    </source>
</reference>
<dbReference type="AlphaFoldDB" id="A0AAV7EUX1"/>
<comment type="cofactor">
    <cofactor evidence="1">
        <name>Mn(2+)</name>
        <dbReference type="ChEBI" id="CHEBI:29035"/>
    </cofactor>
</comment>
<comment type="cofactor">
    <cofactor evidence="1">
        <name>Mg(2+)</name>
        <dbReference type="ChEBI" id="CHEBI:18420"/>
    </cofactor>
</comment>
<evidence type="ECO:0000259" key="4">
    <source>
        <dbReference type="PROSITE" id="PS51746"/>
    </source>
</evidence>
<evidence type="ECO:0000256" key="2">
    <source>
        <dbReference type="SAM" id="MobiDB-lite"/>
    </source>
</evidence>
<feature type="compositionally biased region" description="Acidic residues" evidence="2">
    <location>
        <begin position="271"/>
        <end position="289"/>
    </location>
</feature>
<dbReference type="InterPro" id="IPR036457">
    <property type="entry name" value="PPM-type-like_dom_sf"/>
</dbReference>
<keyword evidence="1" id="KW-0904">Protein phosphatase</keyword>
<feature type="compositionally biased region" description="Polar residues" evidence="2">
    <location>
        <begin position="296"/>
        <end position="307"/>
    </location>
</feature>
<accession>A0AAV7EUX1</accession>
<feature type="signal peptide" evidence="3">
    <location>
        <begin position="1"/>
        <end position="21"/>
    </location>
</feature>
<keyword evidence="1" id="KW-0479">Metal-binding</keyword>
<dbReference type="EMBL" id="JAINDJ010000004">
    <property type="protein sequence ID" value="KAG9451616.1"/>
    <property type="molecule type" value="Genomic_DNA"/>
</dbReference>
<feature type="region of interest" description="Disordered" evidence="2">
    <location>
        <begin position="107"/>
        <end position="165"/>
    </location>
</feature>
<evidence type="ECO:0000313" key="6">
    <source>
        <dbReference type="Proteomes" id="UP000825729"/>
    </source>
</evidence>
<dbReference type="PANTHER" id="PTHR12320">
    <property type="entry name" value="PROTEIN PHOSPHATASE 2C"/>
    <property type="match status" value="1"/>
</dbReference>
<dbReference type="SUPFAM" id="SSF81606">
    <property type="entry name" value="PP2C-like"/>
    <property type="match status" value="1"/>
</dbReference>
<feature type="compositionally biased region" description="Basic and acidic residues" evidence="2">
    <location>
        <begin position="231"/>
        <end position="247"/>
    </location>
</feature>
<keyword evidence="1" id="KW-0378">Hydrolase</keyword>
<comment type="caution">
    <text evidence="5">The sequence shown here is derived from an EMBL/GenBank/DDBJ whole genome shotgun (WGS) entry which is preliminary data.</text>
</comment>
<comment type="similarity">
    <text evidence="1">Belongs to the PP2C family.</text>
</comment>
<comment type="catalytic activity">
    <reaction evidence="1">
        <text>O-phospho-L-threonyl-[protein] + H2O = L-threonyl-[protein] + phosphate</text>
        <dbReference type="Rhea" id="RHEA:47004"/>
        <dbReference type="Rhea" id="RHEA-COMP:11060"/>
        <dbReference type="Rhea" id="RHEA-COMP:11605"/>
        <dbReference type="ChEBI" id="CHEBI:15377"/>
        <dbReference type="ChEBI" id="CHEBI:30013"/>
        <dbReference type="ChEBI" id="CHEBI:43474"/>
        <dbReference type="ChEBI" id="CHEBI:61977"/>
        <dbReference type="EC" id="3.1.3.16"/>
    </reaction>
</comment>
<dbReference type="EC" id="3.1.3.16" evidence="1"/>
<sequence>MSESCTRFLHLLSLTTSSSLTLLFPARVAPTKLFRSPPIFPFPRPGCRGFSNQVVAAVPPVPPVDAEIALVSTTERSDGSVVFKFGTAEEAAEEWKEFEEAQNRGVVFQDSNEGVSISGDSEDSEPEFRENGEQNQPEDLQNECRGEETFSGPNSESEQKVCPSGEAPVLAETSCGGLKSASRVAEHSKEAVKSGLLQKEGQEALKVEPDFDADTKAAQSDVGISRVCWNDTKEKSLEDTEEEHSAVELEETSANLLTEHVYVSPVATEISSEDDDNDDDDPVTGDSEDMLVLNGSKEQTTQGSLEDNNVKMEGKFSPQNDSEEIREDEQSTVLSGQQSNVMISDVSPSMETSTQKAEADKSESSSDRHLVINKPNNSVATPQKILEEAYELETSSYGESKPIVNVDRDVEEGERTSSTEVADLTSIQMVESPSFSAHAEDAETSPEPYGGTLISLPNLVLSSGAAIIPHPSKAFTGGEDAYFMSKDNWFGVADGVGAWSLEGINAGLYARELMEICASFVSTSQGHQTLEPNEILIQSVAEASSPGSSTALVARFDGQILHVANIGDSGFVVVRNGTISERSIPMVYEFNFPVQVQKGDDPSELIEHYKIHLSEGDVIVAATDGLFDNLYEQEITSIISKSLQANMKPKEIARVLAMGAQERGRSSSARSPFADAAQAAGYPSFRGGKLDDVTVLVSIVQSSKS</sequence>
<dbReference type="Proteomes" id="UP000825729">
    <property type="component" value="Unassembled WGS sequence"/>
</dbReference>
<feature type="compositionally biased region" description="Polar residues" evidence="2">
    <location>
        <begin position="331"/>
        <end position="356"/>
    </location>
</feature>
<name>A0AAV7EUX1_ARIFI</name>
<evidence type="ECO:0000256" key="1">
    <source>
        <dbReference type="RuleBase" id="RU366020"/>
    </source>
</evidence>
<keyword evidence="1" id="KW-0464">Manganese</keyword>
<dbReference type="PROSITE" id="PS51746">
    <property type="entry name" value="PPM_2"/>
    <property type="match status" value="1"/>
</dbReference>
<feature type="compositionally biased region" description="Polar residues" evidence="2">
    <location>
        <begin position="109"/>
        <end position="119"/>
    </location>
</feature>
<feature type="domain" description="PPM-type phosphatase" evidence="4">
    <location>
        <begin position="462"/>
        <end position="700"/>
    </location>
</feature>
<organism evidence="5 6">
    <name type="scientific">Aristolochia fimbriata</name>
    <name type="common">White veined hardy Dutchman's pipe vine</name>
    <dbReference type="NCBI Taxonomy" id="158543"/>
    <lineage>
        <taxon>Eukaryota</taxon>
        <taxon>Viridiplantae</taxon>
        <taxon>Streptophyta</taxon>
        <taxon>Embryophyta</taxon>
        <taxon>Tracheophyta</taxon>
        <taxon>Spermatophyta</taxon>
        <taxon>Magnoliopsida</taxon>
        <taxon>Magnoliidae</taxon>
        <taxon>Piperales</taxon>
        <taxon>Aristolochiaceae</taxon>
        <taxon>Aristolochia</taxon>
    </lineage>
</organism>
<evidence type="ECO:0000256" key="3">
    <source>
        <dbReference type="SAM" id="SignalP"/>
    </source>
</evidence>
<feature type="region of interest" description="Disordered" evidence="2">
    <location>
        <begin position="231"/>
        <end position="368"/>
    </location>
</feature>
<evidence type="ECO:0000313" key="5">
    <source>
        <dbReference type="EMBL" id="KAG9451616.1"/>
    </source>
</evidence>
<dbReference type="GO" id="GO:0004722">
    <property type="term" value="F:protein serine/threonine phosphatase activity"/>
    <property type="evidence" value="ECO:0007669"/>
    <property type="project" value="UniProtKB-EC"/>
</dbReference>
<proteinExistence type="inferred from homology"/>
<dbReference type="SMART" id="SM00332">
    <property type="entry name" value="PP2Cc"/>
    <property type="match status" value="1"/>
</dbReference>
<protein>
    <recommendedName>
        <fullName evidence="1">Protein phosphatase</fullName>
        <ecNumber evidence="1">3.1.3.16</ecNumber>
    </recommendedName>
</protein>
<keyword evidence="3" id="KW-0732">Signal</keyword>
<comment type="catalytic activity">
    <reaction evidence="1">
        <text>O-phospho-L-seryl-[protein] + H2O = L-seryl-[protein] + phosphate</text>
        <dbReference type="Rhea" id="RHEA:20629"/>
        <dbReference type="Rhea" id="RHEA-COMP:9863"/>
        <dbReference type="Rhea" id="RHEA-COMP:11604"/>
        <dbReference type="ChEBI" id="CHEBI:15377"/>
        <dbReference type="ChEBI" id="CHEBI:29999"/>
        <dbReference type="ChEBI" id="CHEBI:43474"/>
        <dbReference type="ChEBI" id="CHEBI:83421"/>
        <dbReference type="EC" id="3.1.3.16"/>
    </reaction>
</comment>
<dbReference type="Pfam" id="PF13672">
    <property type="entry name" value="PP2C_2"/>
    <property type="match status" value="1"/>
</dbReference>
<dbReference type="SMART" id="SM00331">
    <property type="entry name" value="PP2C_SIG"/>
    <property type="match status" value="1"/>
</dbReference>